<dbReference type="EMBL" id="JAIQCJ010000074">
    <property type="protein sequence ID" value="KAJ8798340.1"/>
    <property type="molecule type" value="Genomic_DNA"/>
</dbReference>
<reference evidence="2 3" key="1">
    <citation type="submission" date="2022-11" db="EMBL/GenBank/DDBJ databases">
        <title>Whole genome sequence of Eschrichtius robustus ER-17-0199.</title>
        <authorList>
            <person name="Bruniche-Olsen A."/>
            <person name="Black A.N."/>
            <person name="Fields C.J."/>
            <person name="Walden K."/>
            <person name="Dewoody J.A."/>
        </authorList>
    </citation>
    <scope>NUCLEOTIDE SEQUENCE [LARGE SCALE GENOMIC DNA]</scope>
    <source>
        <strain evidence="2">ER-17-0199</strain>
        <tissue evidence="2">Blubber</tissue>
    </source>
</reference>
<proteinExistence type="predicted"/>
<dbReference type="Proteomes" id="UP001159641">
    <property type="component" value="Unassembled WGS sequence"/>
</dbReference>
<comment type="caution">
    <text evidence="2">The sequence shown here is derived from an EMBL/GenBank/DDBJ whole genome shotgun (WGS) entry which is preliminary data.</text>
</comment>
<sequence>MPLLCWPPGPGYPQASRPSQENAATVPHVAQVTPTVEEKVTFPSAQAAEGGSVGKKSLTQGQVSKVKAAIETFPLAAEFWLQERCWFGVMPIKMPSSFLARRLPRL</sequence>
<organism evidence="2 3">
    <name type="scientific">Eschrichtius robustus</name>
    <name type="common">California gray whale</name>
    <name type="synonym">Eschrichtius gibbosus</name>
    <dbReference type="NCBI Taxonomy" id="9764"/>
    <lineage>
        <taxon>Eukaryota</taxon>
        <taxon>Metazoa</taxon>
        <taxon>Chordata</taxon>
        <taxon>Craniata</taxon>
        <taxon>Vertebrata</taxon>
        <taxon>Euteleostomi</taxon>
        <taxon>Mammalia</taxon>
        <taxon>Eutheria</taxon>
        <taxon>Laurasiatheria</taxon>
        <taxon>Artiodactyla</taxon>
        <taxon>Whippomorpha</taxon>
        <taxon>Cetacea</taxon>
        <taxon>Mysticeti</taxon>
        <taxon>Eschrichtiidae</taxon>
        <taxon>Eschrichtius</taxon>
    </lineage>
</organism>
<feature type="region of interest" description="Disordered" evidence="1">
    <location>
        <begin position="1"/>
        <end position="25"/>
    </location>
</feature>
<evidence type="ECO:0000313" key="3">
    <source>
        <dbReference type="Proteomes" id="UP001159641"/>
    </source>
</evidence>
<name>A0AB34I4C0_ESCRO</name>
<feature type="compositionally biased region" description="Pro residues" evidence="1">
    <location>
        <begin position="1"/>
        <end position="11"/>
    </location>
</feature>
<keyword evidence="3" id="KW-1185">Reference proteome</keyword>
<protein>
    <submittedName>
        <fullName evidence="2">Uncharacterized protein</fullName>
    </submittedName>
</protein>
<gene>
    <name evidence="2" type="ORF">J1605_001465</name>
</gene>
<accession>A0AB34I4C0</accession>
<dbReference type="AlphaFoldDB" id="A0AB34I4C0"/>
<evidence type="ECO:0000256" key="1">
    <source>
        <dbReference type="SAM" id="MobiDB-lite"/>
    </source>
</evidence>
<evidence type="ECO:0000313" key="2">
    <source>
        <dbReference type="EMBL" id="KAJ8798340.1"/>
    </source>
</evidence>